<evidence type="ECO:0000259" key="1">
    <source>
        <dbReference type="Pfam" id="PF14134"/>
    </source>
</evidence>
<sequence>MLSKKNLDQIARQGLTEQIIEQQLSQFKNGFPFLKLKAAASVEEGIIKTNNEQREHYINLWNSYKQGNKKIVKFVPASGAASRMFKNLFEYLDADYKEPRTSFEKTFCDNIKLFAFREELCDKCKQNDKKNIKSLIEEGDYKTIVRNLLDEKGLNYSNLPKGLLLFYNYEDGPRTAMEEHLAEGALYASSQGKVFLHFTVSHNHLDLFKEKVKEKTPYFENKFGVTYDISFSEQKATTDTIAVNLDNTPFLDEDGNLVFRPGGHGALIENLNDIDGDVIFIKNIDNVVPDSYKEDTVVYKQVLAGLLIELQTKIFNYLEVLEAKTYTSEILQEIRLFLEKELCCVKDGVETLSEEELANYLFTKLNRPIRICGVVRNQGEAGGGPFLVYNNDNTISLQILESSQIDKDNEAYLSMFKNGTHFNPVDLVCGTNDFKGRPFNLTNYVDKNTGFISLKSKNGKELKALELPGLWNGAMSDWNTVCVEVPLSTFNPVKTVNDLLKKS</sequence>
<accession>A0ABS6Y9P5</accession>
<organism evidence="2 3">
    <name type="scientific">Hoylesella nanceiensis</name>
    <dbReference type="NCBI Taxonomy" id="425941"/>
    <lineage>
        <taxon>Bacteria</taxon>
        <taxon>Pseudomonadati</taxon>
        <taxon>Bacteroidota</taxon>
        <taxon>Bacteroidia</taxon>
        <taxon>Bacteroidales</taxon>
        <taxon>Prevotellaceae</taxon>
        <taxon>Hoylesella</taxon>
    </lineage>
</organism>
<dbReference type="Pfam" id="PF14134">
    <property type="entry name" value="DUF4301"/>
    <property type="match status" value="1"/>
</dbReference>
<dbReference type="EMBL" id="JAHXCT010000001">
    <property type="protein sequence ID" value="MBW4768305.1"/>
    <property type="molecule type" value="Genomic_DNA"/>
</dbReference>
<comment type="caution">
    <text evidence="2">The sequence shown here is derived from an EMBL/GenBank/DDBJ whole genome shotgun (WGS) entry which is preliminary data.</text>
</comment>
<protein>
    <submittedName>
        <fullName evidence="2">DUF4301 family protein</fullName>
    </submittedName>
</protein>
<dbReference type="Proteomes" id="UP000788426">
    <property type="component" value="Unassembled WGS sequence"/>
</dbReference>
<reference evidence="2 3" key="1">
    <citation type="submission" date="2021-07" db="EMBL/GenBank/DDBJ databases">
        <title>Genomic diversity and antimicrobial resistance of Prevotella spp. isolated from chronic lung disease airways.</title>
        <authorList>
            <person name="Webb K.A."/>
            <person name="Olagoke O.S."/>
            <person name="Baird T."/>
            <person name="Neill J."/>
            <person name="Pham A."/>
            <person name="Wells T.J."/>
            <person name="Ramsay K.A."/>
            <person name="Bell S.C."/>
            <person name="Sarovich D.S."/>
            <person name="Price E.P."/>
        </authorList>
    </citation>
    <scope>NUCLEOTIDE SEQUENCE [LARGE SCALE GENOMIC DNA]</scope>
    <source>
        <strain evidence="2 3">SCHI0011.S.12</strain>
    </source>
</reference>
<name>A0ABS6Y9P5_9BACT</name>
<keyword evidence="3" id="KW-1185">Reference proteome</keyword>
<gene>
    <name evidence="2" type="ORF">KZO38_00785</name>
</gene>
<dbReference type="RefSeq" id="WP_219478988.1">
    <property type="nucleotide sequence ID" value="NZ_JAHXCT010000001.1"/>
</dbReference>
<evidence type="ECO:0000313" key="2">
    <source>
        <dbReference type="EMBL" id="MBW4768305.1"/>
    </source>
</evidence>
<proteinExistence type="predicted"/>
<evidence type="ECO:0000313" key="3">
    <source>
        <dbReference type="Proteomes" id="UP000788426"/>
    </source>
</evidence>
<feature type="domain" description="DUF4301" evidence="1">
    <location>
        <begin position="4"/>
        <end position="502"/>
    </location>
</feature>
<dbReference type="InterPro" id="IPR025393">
    <property type="entry name" value="DUF4301"/>
</dbReference>